<accession>A0A2P2MMZ6</accession>
<name>A0A2P2MMZ6_RHIMU</name>
<dbReference type="AlphaFoldDB" id="A0A2P2MMZ6"/>
<proteinExistence type="predicted"/>
<dbReference type="EMBL" id="GGEC01051083">
    <property type="protein sequence ID" value="MBX31567.1"/>
    <property type="molecule type" value="Transcribed_RNA"/>
</dbReference>
<sequence>MLDLYCESTLLKLTAASYRLQDQPILTSFPSSLLNCPLLFKEIWSCRPNI</sequence>
<evidence type="ECO:0000313" key="1">
    <source>
        <dbReference type="EMBL" id="MBX31567.1"/>
    </source>
</evidence>
<organism evidence="1">
    <name type="scientific">Rhizophora mucronata</name>
    <name type="common">Asiatic mangrove</name>
    <dbReference type="NCBI Taxonomy" id="61149"/>
    <lineage>
        <taxon>Eukaryota</taxon>
        <taxon>Viridiplantae</taxon>
        <taxon>Streptophyta</taxon>
        <taxon>Embryophyta</taxon>
        <taxon>Tracheophyta</taxon>
        <taxon>Spermatophyta</taxon>
        <taxon>Magnoliopsida</taxon>
        <taxon>eudicotyledons</taxon>
        <taxon>Gunneridae</taxon>
        <taxon>Pentapetalae</taxon>
        <taxon>rosids</taxon>
        <taxon>fabids</taxon>
        <taxon>Malpighiales</taxon>
        <taxon>Rhizophoraceae</taxon>
        <taxon>Rhizophora</taxon>
    </lineage>
</organism>
<protein>
    <submittedName>
        <fullName evidence="1">Uncharacterized protein</fullName>
    </submittedName>
</protein>
<reference evidence="1" key="1">
    <citation type="submission" date="2018-02" db="EMBL/GenBank/DDBJ databases">
        <title>Rhizophora mucronata_Transcriptome.</title>
        <authorList>
            <person name="Meera S.P."/>
            <person name="Sreeshan A."/>
            <person name="Augustine A."/>
        </authorList>
    </citation>
    <scope>NUCLEOTIDE SEQUENCE</scope>
    <source>
        <tissue evidence="1">Leaf</tissue>
    </source>
</reference>